<evidence type="ECO:0000313" key="1">
    <source>
        <dbReference type="Proteomes" id="UP001652663"/>
    </source>
</evidence>
<sequence>METCLPAFQRPDPLPAPVSGPAIGSWTSTRFSHLPALLLRLLSGTCPTTTPQPPACSLLFINPLLLALLSFLSFDSGICYHLAVANPFVFPMKWSQKPSALEGHEHLFPPNLQDVSSKTQSSLVRPVNGPLLPQLLGYSLFSTRRPGDHSLERNPPLPETFGRAPEANRWRNQSPWQCKHAVLTPGPPGRPRGRDPTVNTGDTISVTCGRGRVHALPALVLSTQPHTVQRGRSGSPNAMLQHFGHVMPRADSLEETLMLGKIEGGRRRGRRTMRWLDGITESTDMSFSKLWELVMDREAWCAGVHGVARSRTQLSD</sequence>
<dbReference type="GeneID" id="139176461"/>
<proteinExistence type="predicted"/>
<dbReference type="RefSeq" id="XP_070624838.1">
    <property type="nucleotide sequence ID" value="XM_070768737.1"/>
</dbReference>
<organism evidence="1 2">
    <name type="scientific">Bos indicus</name>
    <name type="common">Zebu</name>
    <dbReference type="NCBI Taxonomy" id="9915"/>
    <lineage>
        <taxon>Eukaryota</taxon>
        <taxon>Metazoa</taxon>
        <taxon>Chordata</taxon>
        <taxon>Craniata</taxon>
        <taxon>Vertebrata</taxon>
        <taxon>Euteleostomi</taxon>
        <taxon>Mammalia</taxon>
        <taxon>Eutheria</taxon>
        <taxon>Laurasiatheria</taxon>
        <taxon>Artiodactyla</taxon>
        <taxon>Ruminantia</taxon>
        <taxon>Pecora</taxon>
        <taxon>Bovidae</taxon>
        <taxon>Bovinae</taxon>
        <taxon>Bos</taxon>
    </lineage>
</organism>
<name>A0ABM4QNF2_BOSIN</name>
<accession>A0ABM4QNF2</accession>
<keyword evidence="1" id="KW-1185">Reference proteome</keyword>
<protein>
    <submittedName>
        <fullName evidence="2">Uncharacterized protein isoform X1</fullName>
    </submittedName>
</protein>
<reference evidence="2" key="1">
    <citation type="submission" date="2025-08" db="UniProtKB">
        <authorList>
            <consortium name="RefSeq"/>
        </authorList>
    </citation>
    <scope>IDENTIFICATION</scope>
    <source>
        <tissue evidence="2">Blood</tissue>
    </source>
</reference>
<dbReference type="Proteomes" id="UP001652663">
    <property type="component" value="Chromosome 16"/>
</dbReference>
<evidence type="ECO:0000313" key="2">
    <source>
        <dbReference type="RefSeq" id="XP_070624838.1"/>
    </source>
</evidence>
<gene>
    <name evidence="2" type="primary">LOC139176461</name>
</gene>